<dbReference type="Proteomes" id="UP000619033">
    <property type="component" value="Unassembled WGS sequence"/>
</dbReference>
<feature type="transmembrane region" description="Helical" evidence="1">
    <location>
        <begin position="36"/>
        <end position="58"/>
    </location>
</feature>
<dbReference type="AlphaFoldDB" id="A0A8J7MRN6"/>
<accession>A0A8J7MRN6</accession>
<keyword evidence="3" id="KW-1185">Reference proteome</keyword>
<sequence>MDVFTIFMGLYLLVAIFAGAMTYVEQHQTTTRSKVFTPLAYLICALWPLAVAAMLISMQLDRMAMARRQARA</sequence>
<keyword evidence="1" id="KW-0812">Transmembrane</keyword>
<protein>
    <submittedName>
        <fullName evidence="2">Uncharacterized protein</fullName>
    </submittedName>
</protein>
<evidence type="ECO:0000313" key="3">
    <source>
        <dbReference type="Proteomes" id="UP000619033"/>
    </source>
</evidence>
<dbReference type="EMBL" id="JAESVP010000014">
    <property type="protein sequence ID" value="MBL4930075.1"/>
    <property type="molecule type" value="Genomic_DNA"/>
</dbReference>
<proteinExistence type="predicted"/>
<reference evidence="2" key="1">
    <citation type="submission" date="2021-01" db="EMBL/GenBank/DDBJ databases">
        <title>Genome seq and assembly of Tabrizicola sp. KVB23.</title>
        <authorList>
            <person name="Chhetri G."/>
        </authorList>
    </citation>
    <scope>NUCLEOTIDE SEQUENCE</scope>
    <source>
        <strain evidence="2">KVB23</strain>
    </source>
</reference>
<comment type="caution">
    <text evidence="2">The sequence shown here is derived from an EMBL/GenBank/DDBJ whole genome shotgun (WGS) entry which is preliminary data.</text>
</comment>
<evidence type="ECO:0000313" key="2">
    <source>
        <dbReference type="EMBL" id="MBL4930075.1"/>
    </source>
</evidence>
<gene>
    <name evidence="2" type="ORF">JI744_18405</name>
</gene>
<keyword evidence="1" id="KW-0472">Membrane</keyword>
<organism evidence="2 3">
    <name type="scientific">Fuscibacter oryzae</name>
    <dbReference type="NCBI Taxonomy" id="2803939"/>
    <lineage>
        <taxon>Bacteria</taxon>
        <taxon>Pseudomonadati</taxon>
        <taxon>Pseudomonadota</taxon>
        <taxon>Alphaproteobacteria</taxon>
        <taxon>Rhodobacterales</taxon>
        <taxon>Paracoccaceae</taxon>
        <taxon>Fuscibacter</taxon>
    </lineage>
</organism>
<keyword evidence="1" id="KW-1133">Transmembrane helix</keyword>
<evidence type="ECO:0000256" key="1">
    <source>
        <dbReference type="SAM" id="Phobius"/>
    </source>
</evidence>
<name>A0A8J7MRN6_9RHOB</name>
<dbReference type="RefSeq" id="WP_202662645.1">
    <property type="nucleotide sequence ID" value="NZ_JAESVP010000014.1"/>
</dbReference>
<feature type="transmembrane region" description="Helical" evidence="1">
    <location>
        <begin position="6"/>
        <end position="24"/>
    </location>
</feature>